<evidence type="ECO:0000256" key="1">
    <source>
        <dbReference type="ARBA" id="ARBA00022723"/>
    </source>
</evidence>
<dbReference type="OMA" id="KHETHRE"/>
<feature type="binding site" evidence="6">
    <location>
        <position position="56"/>
    </location>
    <ligand>
        <name>Zn(2+)</name>
        <dbReference type="ChEBI" id="CHEBI:29105"/>
    </ligand>
</feature>
<feature type="binding site" evidence="6">
    <location>
        <position position="13"/>
    </location>
    <ligand>
        <name>Zn(2+)</name>
        <dbReference type="ChEBI" id="CHEBI:29105"/>
    </ligand>
</feature>
<evidence type="ECO:0000256" key="2">
    <source>
        <dbReference type="ARBA" id="ARBA00022737"/>
    </source>
</evidence>
<name>A0A8B8IA66_VANTA</name>
<evidence type="ECO:0000256" key="6">
    <source>
        <dbReference type="PROSITE-ProRule" id="PRU01263"/>
    </source>
</evidence>
<feature type="domain" description="C2H2-type" evidence="8">
    <location>
        <begin position="231"/>
        <end position="254"/>
    </location>
</feature>
<keyword evidence="1 6" id="KW-0479">Metal-binding</keyword>
<keyword evidence="2" id="KW-0677">Repeat</keyword>
<dbReference type="PROSITE" id="PS50157">
    <property type="entry name" value="ZINC_FINGER_C2H2_2"/>
    <property type="match status" value="6"/>
</dbReference>
<evidence type="ECO:0000313" key="10">
    <source>
        <dbReference type="Proteomes" id="UP001652626"/>
    </source>
</evidence>
<dbReference type="Pfam" id="PF07776">
    <property type="entry name" value="zf-AD"/>
    <property type="match status" value="1"/>
</dbReference>
<dbReference type="PANTHER" id="PTHR24379:SF121">
    <property type="entry name" value="C2H2-TYPE DOMAIN-CONTAINING PROTEIN"/>
    <property type="match status" value="1"/>
</dbReference>
<dbReference type="GeneID" id="113399131"/>
<feature type="domain" description="ZAD" evidence="9">
    <location>
        <begin position="8"/>
        <end position="83"/>
    </location>
</feature>
<reference evidence="11" key="1">
    <citation type="submission" date="2025-08" db="UniProtKB">
        <authorList>
            <consortium name="RefSeq"/>
        </authorList>
    </citation>
    <scope>IDENTIFICATION</scope>
    <source>
        <tissue evidence="11">Whole body</tissue>
    </source>
</reference>
<dbReference type="PROSITE" id="PS51915">
    <property type="entry name" value="ZAD"/>
    <property type="match status" value="1"/>
</dbReference>
<feature type="domain" description="C2H2-type" evidence="8">
    <location>
        <begin position="350"/>
        <end position="377"/>
    </location>
</feature>
<keyword evidence="7" id="KW-0175">Coiled coil</keyword>
<proteinExistence type="predicted"/>
<dbReference type="SMART" id="SM00355">
    <property type="entry name" value="ZnF_C2H2"/>
    <property type="match status" value="6"/>
</dbReference>
<dbReference type="Proteomes" id="UP001652626">
    <property type="component" value="Chromosome 15"/>
</dbReference>
<protein>
    <submittedName>
        <fullName evidence="11">Zinc finger protein 813-like isoform X1</fullName>
    </submittedName>
</protein>
<keyword evidence="4 6" id="KW-0862">Zinc</keyword>
<dbReference type="PANTHER" id="PTHR24379">
    <property type="entry name" value="KRAB AND ZINC FINGER DOMAIN-CONTAINING"/>
    <property type="match status" value="1"/>
</dbReference>
<dbReference type="OrthoDB" id="5305647at2759"/>
<dbReference type="GO" id="GO:0008270">
    <property type="term" value="F:zinc ion binding"/>
    <property type="evidence" value="ECO:0007669"/>
    <property type="project" value="UniProtKB-UniRule"/>
</dbReference>
<feature type="domain" description="C2H2-type" evidence="8">
    <location>
        <begin position="378"/>
        <end position="405"/>
    </location>
</feature>
<feature type="coiled-coil region" evidence="7">
    <location>
        <begin position="70"/>
        <end position="97"/>
    </location>
</feature>
<feature type="domain" description="C2H2-type" evidence="8">
    <location>
        <begin position="259"/>
        <end position="287"/>
    </location>
</feature>
<dbReference type="SUPFAM" id="SSF57667">
    <property type="entry name" value="beta-beta-alpha zinc fingers"/>
    <property type="match status" value="3"/>
</dbReference>
<keyword evidence="3 5" id="KW-0863">Zinc-finger</keyword>
<sequence>MEENISINLCRICLENGANISIFAKNEDENCDIQSNLSLCLKEKIEDIEGYPRFICQACNDILNVACSFINKYRDTCKILENGLDILKRENEELSSVSCKEQSEEEIEIETIKNEYKSDDEDELSDHHQDFFKPLQLKLKFKVEKEKIPKIVKRKRGVPKTNSKQITNKLASSILEGEFAWNGDEWCFLFSLNSSKSKQSLVKLKRMKKKPEIRKRIKVKIPKTKKPNPPKLCDLCGEVFKNQDKLSIHKKNVHFRNPVKCVHCLRLFVSDYYLNRHMKRKHDPDKKFICAICGRGFAFKGELSSHNKNVHNKHLKPKKQYKCKFCNKLYKCAKSVIVHERSAHTGQRPAVCSVCGSSFYHDDYLKEHMRLHTGETPFKCPICDRGYAQRCNMKSHLRIHKRSELDAATLSKLRPNYLRLLKS</sequence>
<accession>A0A8B8IA66</accession>
<dbReference type="PROSITE" id="PS00028">
    <property type="entry name" value="ZINC_FINGER_C2H2_1"/>
    <property type="match status" value="6"/>
</dbReference>
<feature type="binding site" evidence="6">
    <location>
        <position position="10"/>
    </location>
    <ligand>
        <name>Zn(2+)</name>
        <dbReference type="ChEBI" id="CHEBI:29105"/>
    </ligand>
</feature>
<evidence type="ECO:0000313" key="11">
    <source>
        <dbReference type="RefSeq" id="XP_026493973.2"/>
    </source>
</evidence>
<feature type="domain" description="C2H2-type" evidence="8">
    <location>
        <begin position="288"/>
        <end position="316"/>
    </location>
</feature>
<feature type="domain" description="C2H2-type" evidence="8">
    <location>
        <begin position="321"/>
        <end position="349"/>
    </location>
</feature>
<evidence type="ECO:0000256" key="7">
    <source>
        <dbReference type="SAM" id="Coils"/>
    </source>
</evidence>
<dbReference type="InterPro" id="IPR036236">
    <property type="entry name" value="Znf_C2H2_sf"/>
</dbReference>
<dbReference type="InterPro" id="IPR012934">
    <property type="entry name" value="Znf_AD"/>
</dbReference>
<dbReference type="Gene3D" id="3.30.160.60">
    <property type="entry name" value="Classic Zinc Finger"/>
    <property type="match status" value="4"/>
</dbReference>
<dbReference type="GO" id="GO:0005634">
    <property type="term" value="C:nucleus"/>
    <property type="evidence" value="ECO:0007669"/>
    <property type="project" value="UniProtKB-SubCell"/>
</dbReference>
<feature type="binding site" evidence="6">
    <location>
        <position position="59"/>
    </location>
    <ligand>
        <name>Zn(2+)</name>
        <dbReference type="ChEBI" id="CHEBI:29105"/>
    </ligand>
</feature>
<evidence type="ECO:0000256" key="4">
    <source>
        <dbReference type="ARBA" id="ARBA00022833"/>
    </source>
</evidence>
<dbReference type="SUPFAM" id="SSF57716">
    <property type="entry name" value="Glucocorticoid receptor-like (DNA-binding domain)"/>
    <property type="match status" value="1"/>
</dbReference>
<evidence type="ECO:0000259" key="9">
    <source>
        <dbReference type="PROSITE" id="PS51915"/>
    </source>
</evidence>
<dbReference type="AlphaFoldDB" id="A0A8B8IA66"/>
<keyword evidence="10" id="KW-1185">Reference proteome</keyword>
<evidence type="ECO:0000256" key="5">
    <source>
        <dbReference type="PROSITE-ProRule" id="PRU00042"/>
    </source>
</evidence>
<organism evidence="10 11">
    <name type="scientific">Vanessa tameamea</name>
    <name type="common">Kamehameha butterfly</name>
    <dbReference type="NCBI Taxonomy" id="334116"/>
    <lineage>
        <taxon>Eukaryota</taxon>
        <taxon>Metazoa</taxon>
        <taxon>Ecdysozoa</taxon>
        <taxon>Arthropoda</taxon>
        <taxon>Hexapoda</taxon>
        <taxon>Insecta</taxon>
        <taxon>Pterygota</taxon>
        <taxon>Neoptera</taxon>
        <taxon>Endopterygota</taxon>
        <taxon>Lepidoptera</taxon>
        <taxon>Glossata</taxon>
        <taxon>Ditrysia</taxon>
        <taxon>Papilionoidea</taxon>
        <taxon>Nymphalidae</taxon>
        <taxon>Nymphalinae</taxon>
        <taxon>Vanessa</taxon>
    </lineage>
</organism>
<gene>
    <name evidence="11" type="primary">LOC113399131</name>
</gene>
<dbReference type="Pfam" id="PF00096">
    <property type="entry name" value="zf-C2H2"/>
    <property type="match status" value="3"/>
</dbReference>
<evidence type="ECO:0000259" key="8">
    <source>
        <dbReference type="PROSITE" id="PS50157"/>
    </source>
</evidence>
<dbReference type="InterPro" id="IPR013087">
    <property type="entry name" value="Znf_C2H2_type"/>
</dbReference>
<dbReference type="RefSeq" id="XP_026493973.2">
    <property type="nucleotide sequence ID" value="XM_026638188.2"/>
</dbReference>
<dbReference type="GO" id="GO:0003690">
    <property type="term" value="F:double-stranded DNA binding"/>
    <property type="evidence" value="ECO:0007669"/>
    <property type="project" value="UniProtKB-ARBA"/>
</dbReference>
<evidence type="ECO:0000256" key="3">
    <source>
        <dbReference type="ARBA" id="ARBA00022771"/>
    </source>
</evidence>